<accession>A0A2M8LIG2</accession>
<organism evidence="2 3">
    <name type="scientific">Candidatus Uhrbacteria bacterium CG10_big_fil_rev_8_21_14_0_10_48_16</name>
    <dbReference type="NCBI Taxonomy" id="1975038"/>
    <lineage>
        <taxon>Bacteria</taxon>
        <taxon>Candidatus Uhriibacteriota</taxon>
    </lineage>
</organism>
<dbReference type="AlphaFoldDB" id="A0A2M8LIG2"/>
<feature type="compositionally biased region" description="Basic and acidic residues" evidence="1">
    <location>
        <begin position="150"/>
        <end position="161"/>
    </location>
</feature>
<sequence length="161" mass="18525">MAKDKKYPTNQERIQKQKDLLITQIKKTPVIEIACQKVGVGRTTFYRWRRDDADFETACVEALGTGVDLINDLAESKLIGQIQDSNFPAIRFWLQSHHKSYKAKLEISADTKKELTSEEQETMQQAYERLGLIQQNNLIEPYEQSNIGSEDTRPDPHQQNG</sequence>
<dbReference type="Gene3D" id="1.10.10.60">
    <property type="entry name" value="Homeodomain-like"/>
    <property type="match status" value="1"/>
</dbReference>
<gene>
    <name evidence="2" type="ORF">COV05_00090</name>
</gene>
<dbReference type="EMBL" id="PFEU01000002">
    <property type="protein sequence ID" value="PJE77238.1"/>
    <property type="molecule type" value="Genomic_DNA"/>
</dbReference>
<proteinExistence type="predicted"/>
<protein>
    <recommendedName>
        <fullName evidence="4">Homeodomain phBC6A51-type domain-containing protein</fullName>
    </recommendedName>
</protein>
<name>A0A2M8LIG2_9BACT</name>
<dbReference type="Proteomes" id="UP000231436">
    <property type="component" value="Unassembled WGS sequence"/>
</dbReference>
<evidence type="ECO:0000256" key="1">
    <source>
        <dbReference type="SAM" id="MobiDB-lite"/>
    </source>
</evidence>
<evidence type="ECO:0008006" key="4">
    <source>
        <dbReference type="Google" id="ProtNLM"/>
    </source>
</evidence>
<feature type="region of interest" description="Disordered" evidence="1">
    <location>
        <begin position="141"/>
        <end position="161"/>
    </location>
</feature>
<evidence type="ECO:0000313" key="2">
    <source>
        <dbReference type="EMBL" id="PJE77238.1"/>
    </source>
</evidence>
<evidence type="ECO:0000313" key="3">
    <source>
        <dbReference type="Proteomes" id="UP000231436"/>
    </source>
</evidence>
<comment type="caution">
    <text evidence="2">The sequence shown here is derived from an EMBL/GenBank/DDBJ whole genome shotgun (WGS) entry which is preliminary data.</text>
</comment>
<reference evidence="3" key="1">
    <citation type="submission" date="2017-09" db="EMBL/GenBank/DDBJ databases">
        <title>Depth-based differentiation of microbial function through sediment-hosted aquifers and enrichment of novel symbionts in the deep terrestrial subsurface.</title>
        <authorList>
            <person name="Probst A.J."/>
            <person name="Ladd B."/>
            <person name="Jarett J.K."/>
            <person name="Geller-Mcgrath D.E."/>
            <person name="Sieber C.M.K."/>
            <person name="Emerson J.B."/>
            <person name="Anantharaman K."/>
            <person name="Thomas B.C."/>
            <person name="Malmstrom R."/>
            <person name="Stieglmeier M."/>
            <person name="Klingl A."/>
            <person name="Woyke T."/>
            <person name="Ryan C.M."/>
            <person name="Banfield J.F."/>
        </authorList>
    </citation>
    <scope>NUCLEOTIDE SEQUENCE [LARGE SCALE GENOMIC DNA]</scope>
</reference>